<feature type="modified residue" description="4-aspartylphosphate" evidence="6">
    <location>
        <position position="51"/>
    </location>
</feature>
<dbReference type="SUPFAM" id="SSF46894">
    <property type="entry name" value="C-terminal effector domain of the bipartite response regulators"/>
    <property type="match status" value="1"/>
</dbReference>
<feature type="DNA-binding region" description="OmpR/PhoB-type" evidence="7">
    <location>
        <begin position="124"/>
        <end position="218"/>
    </location>
</feature>
<keyword evidence="5" id="KW-0804">Transcription</keyword>
<reference evidence="10 11" key="1">
    <citation type="submission" date="2021-12" db="EMBL/GenBank/DDBJ databases">
        <title>Genome seq of P8.</title>
        <authorList>
            <person name="Seo T."/>
        </authorList>
    </citation>
    <scope>NUCLEOTIDE SEQUENCE [LARGE SCALE GENOMIC DNA]</scope>
    <source>
        <strain evidence="10 11">P8</strain>
    </source>
</reference>
<gene>
    <name evidence="10" type="ORF">LXT13_19575</name>
</gene>
<proteinExistence type="predicted"/>
<dbReference type="PANTHER" id="PTHR48111:SF1">
    <property type="entry name" value="TWO-COMPONENT RESPONSE REGULATOR ORR33"/>
    <property type="match status" value="1"/>
</dbReference>
<keyword evidence="3" id="KW-0805">Transcription regulation</keyword>
<dbReference type="InterPro" id="IPR036388">
    <property type="entry name" value="WH-like_DNA-bd_sf"/>
</dbReference>
<evidence type="ECO:0000256" key="7">
    <source>
        <dbReference type="PROSITE-ProRule" id="PRU01091"/>
    </source>
</evidence>
<evidence type="ECO:0000256" key="1">
    <source>
        <dbReference type="ARBA" id="ARBA00022553"/>
    </source>
</evidence>
<dbReference type="PROSITE" id="PS50110">
    <property type="entry name" value="RESPONSE_REGULATORY"/>
    <property type="match status" value="1"/>
</dbReference>
<feature type="domain" description="OmpR/PhoB-type" evidence="9">
    <location>
        <begin position="124"/>
        <end position="218"/>
    </location>
</feature>
<evidence type="ECO:0000259" key="8">
    <source>
        <dbReference type="PROSITE" id="PS50110"/>
    </source>
</evidence>
<dbReference type="PROSITE" id="PS51755">
    <property type="entry name" value="OMPR_PHOB"/>
    <property type="match status" value="1"/>
</dbReference>
<evidence type="ECO:0000313" key="11">
    <source>
        <dbReference type="Proteomes" id="UP001200741"/>
    </source>
</evidence>
<evidence type="ECO:0000256" key="3">
    <source>
        <dbReference type="ARBA" id="ARBA00023015"/>
    </source>
</evidence>
<dbReference type="RefSeq" id="WP_233373649.1">
    <property type="nucleotide sequence ID" value="NZ_JAJTWU010000008.1"/>
</dbReference>
<dbReference type="SUPFAM" id="SSF52172">
    <property type="entry name" value="CheY-like"/>
    <property type="match status" value="1"/>
</dbReference>
<feature type="domain" description="Response regulatory" evidence="8">
    <location>
        <begin position="2"/>
        <end position="116"/>
    </location>
</feature>
<dbReference type="InterPro" id="IPR011006">
    <property type="entry name" value="CheY-like_superfamily"/>
</dbReference>
<protein>
    <submittedName>
        <fullName evidence="10">Response regulator</fullName>
    </submittedName>
</protein>
<dbReference type="SMART" id="SM00862">
    <property type="entry name" value="Trans_reg_C"/>
    <property type="match status" value="1"/>
</dbReference>
<evidence type="ECO:0000256" key="2">
    <source>
        <dbReference type="ARBA" id="ARBA00023012"/>
    </source>
</evidence>
<dbReference type="Pfam" id="PF00072">
    <property type="entry name" value="Response_reg"/>
    <property type="match status" value="1"/>
</dbReference>
<keyword evidence="4 7" id="KW-0238">DNA-binding</keyword>
<dbReference type="Pfam" id="PF00486">
    <property type="entry name" value="Trans_reg_C"/>
    <property type="match status" value="1"/>
</dbReference>
<evidence type="ECO:0000259" key="9">
    <source>
        <dbReference type="PROSITE" id="PS51755"/>
    </source>
</evidence>
<dbReference type="Gene3D" id="1.10.10.10">
    <property type="entry name" value="Winged helix-like DNA-binding domain superfamily/Winged helix DNA-binding domain"/>
    <property type="match status" value="1"/>
</dbReference>
<name>A0ABS8Y0M0_9BURK</name>
<dbReference type="PANTHER" id="PTHR48111">
    <property type="entry name" value="REGULATOR OF RPOS"/>
    <property type="match status" value="1"/>
</dbReference>
<dbReference type="SMART" id="SM00448">
    <property type="entry name" value="REC"/>
    <property type="match status" value="1"/>
</dbReference>
<sequence>MKLLVVEDDLDLGDGIRIALSGQGFEVVWVRRLEQAIATLDDASLDMVLMDLGLPDGDGLVLLDCIRKSKRRLPAIILSARDTLQDRLRGLDEGADDYLVKPFELAELQSRVRALARRSGLGADEGIRLRGLYLHEPTRQVSLDGEPVNLSRSEFDLLALLLKRTGRVQTRRVLEEHALRGISGAESGALDVHMSNLRRKIGAGYIRTVRGIGYVIDATASAPGAV</sequence>
<evidence type="ECO:0000256" key="4">
    <source>
        <dbReference type="ARBA" id="ARBA00023125"/>
    </source>
</evidence>
<organism evidence="10 11">
    <name type="scientific">Pelomonas cellulosilytica</name>
    <dbReference type="NCBI Taxonomy" id="2906762"/>
    <lineage>
        <taxon>Bacteria</taxon>
        <taxon>Pseudomonadati</taxon>
        <taxon>Pseudomonadota</taxon>
        <taxon>Betaproteobacteria</taxon>
        <taxon>Burkholderiales</taxon>
        <taxon>Sphaerotilaceae</taxon>
        <taxon>Roseateles</taxon>
    </lineage>
</organism>
<dbReference type="InterPro" id="IPR001789">
    <property type="entry name" value="Sig_transdc_resp-reg_receiver"/>
</dbReference>
<dbReference type="CDD" id="cd17624">
    <property type="entry name" value="REC_OmpR_PmrA-like"/>
    <property type="match status" value="1"/>
</dbReference>
<evidence type="ECO:0000256" key="6">
    <source>
        <dbReference type="PROSITE-ProRule" id="PRU00169"/>
    </source>
</evidence>
<dbReference type="EMBL" id="JAJTWU010000008">
    <property type="protein sequence ID" value="MCE4556602.1"/>
    <property type="molecule type" value="Genomic_DNA"/>
</dbReference>
<evidence type="ECO:0000313" key="10">
    <source>
        <dbReference type="EMBL" id="MCE4556602.1"/>
    </source>
</evidence>
<keyword evidence="1 6" id="KW-0597">Phosphoprotein</keyword>
<keyword evidence="2" id="KW-0902">Two-component regulatory system</keyword>
<dbReference type="CDD" id="cd00383">
    <property type="entry name" value="trans_reg_C"/>
    <property type="match status" value="1"/>
</dbReference>
<keyword evidence="11" id="KW-1185">Reference proteome</keyword>
<dbReference type="InterPro" id="IPR039420">
    <property type="entry name" value="WalR-like"/>
</dbReference>
<accession>A0ABS8Y0M0</accession>
<evidence type="ECO:0000256" key="5">
    <source>
        <dbReference type="ARBA" id="ARBA00023163"/>
    </source>
</evidence>
<dbReference type="InterPro" id="IPR016032">
    <property type="entry name" value="Sig_transdc_resp-reg_C-effctor"/>
</dbReference>
<dbReference type="Gene3D" id="6.10.250.690">
    <property type="match status" value="1"/>
</dbReference>
<dbReference type="Gene3D" id="3.40.50.2300">
    <property type="match status" value="1"/>
</dbReference>
<dbReference type="InterPro" id="IPR001867">
    <property type="entry name" value="OmpR/PhoB-type_DNA-bd"/>
</dbReference>
<dbReference type="Proteomes" id="UP001200741">
    <property type="component" value="Unassembled WGS sequence"/>
</dbReference>
<comment type="caution">
    <text evidence="10">The sequence shown here is derived from an EMBL/GenBank/DDBJ whole genome shotgun (WGS) entry which is preliminary data.</text>
</comment>